<dbReference type="AlphaFoldDB" id="W3WNN2"/>
<dbReference type="Proteomes" id="UP000030651">
    <property type="component" value="Unassembled WGS sequence"/>
</dbReference>
<dbReference type="OrthoDB" id="536211at2759"/>
<dbReference type="Pfam" id="PF00753">
    <property type="entry name" value="Lactamase_B"/>
    <property type="match status" value="1"/>
</dbReference>
<dbReference type="PANTHER" id="PTHR42951">
    <property type="entry name" value="METALLO-BETA-LACTAMASE DOMAIN-CONTAINING"/>
    <property type="match status" value="1"/>
</dbReference>
<feature type="domain" description="Metallo-beta-lactamase" evidence="1">
    <location>
        <begin position="27"/>
        <end position="218"/>
    </location>
</feature>
<name>W3WNN2_PESFW</name>
<dbReference type="InterPro" id="IPR036866">
    <property type="entry name" value="RibonucZ/Hydroxyglut_hydro"/>
</dbReference>
<organism evidence="2 3">
    <name type="scientific">Pestalotiopsis fici (strain W106-1 / CGMCC3.15140)</name>
    <dbReference type="NCBI Taxonomy" id="1229662"/>
    <lineage>
        <taxon>Eukaryota</taxon>
        <taxon>Fungi</taxon>
        <taxon>Dikarya</taxon>
        <taxon>Ascomycota</taxon>
        <taxon>Pezizomycotina</taxon>
        <taxon>Sordariomycetes</taxon>
        <taxon>Xylariomycetidae</taxon>
        <taxon>Amphisphaeriales</taxon>
        <taxon>Sporocadaceae</taxon>
        <taxon>Pestalotiopsis</taxon>
    </lineage>
</organism>
<dbReference type="PANTHER" id="PTHR42951:SF14">
    <property type="entry name" value="METALLO-BETA-LACTAMASE SUPERFAMILY PROTEIN"/>
    <property type="match status" value="1"/>
</dbReference>
<evidence type="ECO:0000313" key="2">
    <source>
        <dbReference type="EMBL" id="ETS75468.1"/>
    </source>
</evidence>
<dbReference type="EMBL" id="KI912118">
    <property type="protein sequence ID" value="ETS75468.1"/>
    <property type="molecule type" value="Genomic_DNA"/>
</dbReference>
<dbReference type="SUPFAM" id="SSF56281">
    <property type="entry name" value="Metallo-hydrolase/oxidoreductase"/>
    <property type="match status" value="1"/>
</dbReference>
<reference evidence="3" key="1">
    <citation type="journal article" date="2015" name="BMC Genomics">
        <title>Genomic and transcriptomic analysis of the endophytic fungus Pestalotiopsis fici reveals its lifestyle and high potential for synthesis of natural products.</title>
        <authorList>
            <person name="Wang X."/>
            <person name="Zhang X."/>
            <person name="Liu L."/>
            <person name="Xiang M."/>
            <person name="Wang W."/>
            <person name="Sun X."/>
            <person name="Che Y."/>
            <person name="Guo L."/>
            <person name="Liu G."/>
            <person name="Guo L."/>
            <person name="Wang C."/>
            <person name="Yin W.B."/>
            <person name="Stadler M."/>
            <person name="Zhang X."/>
            <person name="Liu X."/>
        </authorList>
    </citation>
    <scope>NUCLEOTIDE SEQUENCE [LARGE SCALE GENOMIC DNA]</scope>
    <source>
        <strain evidence="3">W106-1 / CGMCC3.15140</strain>
    </source>
</reference>
<dbReference type="InParanoid" id="W3WNN2"/>
<dbReference type="CDD" id="cd07739">
    <property type="entry name" value="metallo-hydrolase-like_MBL-fold"/>
    <property type="match status" value="1"/>
</dbReference>
<dbReference type="RefSeq" id="XP_007839184.1">
    <property type="nucleotide sequence ID" value="XM_007840993.1"/>
</dbReference>
<keyword evidence="3" id="KW-1185">Reference proteome</keyword>
<dbReference type="KEGG" id="pfy:PFICI_12412"/>
<evidence type="ECO:0000259" key="1">
    <source>
        <dbReference type="SMART" id="SM00849"/>
    </source>
</evidence>
<evidence type="ECO:0000313" key="3">
    <source>
        <dbReference type="Proteomes" id="UP000030651"/>
    </source>
</evidence>
<dbReference type="InterPro" id="IPR001279">
    <property type="entry name" value="Metallo-B-lactamas"/>
</dbReference>
<dbReference type="InterPro" id="IPR050855">
    <property type="entry name" value="NDM-1-like"/>
</dbReference>
<gene>
    <name evidence="2" type="ORF">PFICI_12412</name>
</gene>
<dbReference type="GeneID" id="19277425"/>
<dbReference type="HOGENOM" id="CLU_054962_1_0_1"/>
<dbReference type="Gene3D" id="3.60.15.10">
    <property type="entry name" value="Ribonuclease Z/Hydroxyacylglutathione hydrolase-like"/>
    <property type="match status" value="1"/>
</dbReference>
<proteinExistence type="predicted"/>
<accession>W3WNN2</accession>
<protein>
    <recommendedName>
        <fullName evidence="1">Metallo-beta-lactamase domain-containing protein</fullName>
    </recommendedName>
</protein>
<sequence>MLRAEVYVSSRLPIAVQRNGEPSFFSPISCTLIHGPTEAVLIDTPISTSQTEDLVRWMKERIPNKSLKYIYITHGHGDHFFGISTVRRQWPSAQAIATEGTVAHMKQQLEPQWWNDAWLKFFPGNQIDTPVELATPWLSDQFHVDGQVLKIFEVGHADTHDSTFVYVPDLELVVAGDIVYGDVHQYFGEANTSSKRQEWLRAIEKIESLNPKIVIAGHKRPGSVDAPYYLGATKAYIKDFEDVSAGSATAEGIAGAAAAIKGKVKEI</sequence>
<dbReference type="SMART" id="SM00849">
    <property type="entry name" value="Lactamase_B"/>
    <property type="match status" value="1"/>
</dbReference>
<dbReference type="OMA" id="WIKKTAP"/>
<dbReference type="eggNOG" id="ENOG502SHBX">
    <property type="taxonomic scope" value="Eukaryota"/>
</dbReference>